<name>A0ABW6QGE3_9ACTN</name>
<keyword evidence="2" id="KW-1185">Reference proteome</keyword>
<dbReference type="RefSeq" id="WP_388240680.1">
    <property type="nucleotide sequence ID" value="NZ_JBHVZQ010000052.1"/>
</dbReference>
<dbReference type="EMBL" id="JBHVZQ010000052">
    <property type="protein sequence ID" value="MFF1278260.1"/>
    <property type="molecule type" value="Genomic_DNA"/>
</dbReference>
<proteinExistence type="predicted"/>
<sequence length="74" mass="7696">MIEVELDRLIDAGVLNSAVRDGAELAVWAAVHGLGTLLADRLMMLASPEAADLQTERLLRAVLAGLAQGVTTAA</sequence>
<protein>
    <recommendedName>
        <fullName evidence="3">Tetracyclin repressor-like C-terminal domain-containing protein</fullName>
    </recommendedName>
</protein>
<evidence type="ECO:0008006" key="3">
    <source>
        <dbReference type="Google" id="ProtNLM"/>
    </source>
</evidence>
<dbReference type="Proteomes" id="UP001601627">
    <property type="component" value="Unassembled WGS sequence"/>
</dbReference>
<evidence type="ECO:0000313" key="1">
    <source>
        <dbReference type="EMBL" id="MFF1278260.1"/>
    </source>
</evidence>
<reference evidence="1 2" key="1">
    <citation type="submission" date="2024-09" db="EMBL/GenBank/DDBJ databases">
        <title>The Natural Products Discovery Center: Release of the First 8490 Sequenced Strains for Exploring Actinobacteria Biosynthetic Diversity.</title>
        <authorList>
            <person name="Kalkreuter E."/>
            <person name="Kautsar S.A."/>
            <person name="Yang D."/>
            <person name="Bader C.D."/>
            <person name="Teijaro C.N."/>
            <person name="Fluegel L."/>
            <person name="Davis C.M."/>
            <person name="Simpson J.R."/>
            <person name="Lauterbach L."/>
            <person name="Steele A.D."/>
            <person name="Gui C."/>
            <person name="Meng S."/>
            <person name="Li G."/>
            <person name="Viehrig K."/>
            <person name="Ye F."/>
            <person name="Su P."/>
            <person name="Kiefer A.F."/>
            <person name="Nichols A."/>
            <person name="Cepeda A.J."/>
            <person name="Yan W."/>
            <person name="Fan B."/>
            <person name="Jiang Y."/>
            <person name="Adhikari A."/>
            <person name="Zheng C.-J."/>
            <person name="Schuster L."/>
            <person name="Cowan T.M."/>
            <person name="Smanski M.J."/>
            <person name="Chevrette M.G."/>
            <person name="De Carvalho L.P.S."/>
            <person name="Shen B."/>
        </authorList>
    </citation>
    <scope>NUCLEOTIDE SEQUENCE [LARGE SCALE GENOMIC DNA]</scope>
    <source>
        <strain evidence="1 2">NPDC058328</strain>
    </source>
</reference>
<gene>
    <name evidence="1" type="ORF">ACFVZC_33575</name>
</gene>
<accession>A0ABW6QGE3</accession>
<comment type="caution">
    <text evidence="1">The sequence shown here is derived from an EMBL/GenBank/DDBJ whole genome shotgun (WGS) entry which is preliminary data.</text>
</comment>
<dbReference type="Gene3D" id="1.10.357.10">
    <property type="entry name" value="Tetracycline Repressor, domain 2"/>
    <property type="match status" value="1"/>
</dbReference>
<evidence type="ECO:0000313" key="2">
    <source>
        <dbReference type="Proteomes" id="UP001601627"/>
    </source>
</evidence>
<organism evidence="1 2">
    <name type="scientific">Streptomyces marokkonensis</name>
    <dbReference type="NCBI Taxonomy" id="324855"/>
    <lineage>
        <taxon>Bacteria</taxon>
        <taxon>Bacillati</taxon>
        <taxon>Actinomycetota</taxon>
        <taxon>Actinomycetes</taxon>
        <taxon>Kitasatosporales</taxon>
        <taxon>Streptomycetaceae</taxon>
        <taxon>Streptomyces</taxon>
    </lineage>
</organism>